<keyword evidence="7 10" id="KW-1133">Transmembrane helix</keyword>
<dbReference type="InterPro" id="IPR036640">
    <property type="entry name" value="ABC1_TM_sf"/>
</dbReference>
<dbReference type="InterPro" id="IPR017871">
    <property type="entry name" value="ABC_transporter-like_CS"/>
</dbReference>
<evidence type="ECO:0000313" key="13">
    <source>
        <dbReference type="EMBL" id="MBB5176284.1"/>
    </source>
</evidence>
<dbReference type="GO" id="GO:0005886">
    <property type="term" value="C:plasma membrane"/>
    <property type="evidence" value="ECO:0007669"/>
    <property type="project" value="UniProtKB-SubCell"/>
</dbReference>
<dbReference type="PROSITE" id="PS50929">
    <property type="entry name" value="ABC_TM1F"/>
    <property type="match status" value="1"/>
</dbReference>
<dbReference type="Proteomes" id="UP000579136">
    <property type="component" value="Unassembled WGS sequence"/>
</dbReference>
<evidence type="ECO:0000256" key="9">
    <source>
        <dbReference type="ARBA" id="ARBA00025074"/>
    </source>
</evidence>
<dbReference type="Pfam" id="PF00005">
    <property type="entry name" value="ABC_tran"/>
    <property type="match status" value="1"/>
</dbReference>
<dbReference type="GO" id="GO:0005524">
    <property type="term" value="F:ATP binding"/>
    <property type="evidence" value="ECO:0007669"/>
    <property type="project" value="UniProtKB-KW"/>
</dbReference>
<dbReference type="PROSITE" id="PS50893">
    <property type="entry name" value="ABC_TRANSPORTER_2"/>
    <property type="match status" value="1"/>
</dbReference>
<dbReference type="Gene3D" id="3.40.50.300">
    <property type="entry name" value="P-loop containing nucleotide triphosphate hydrolases"/>
    <property type="match status" value="1"/>
</dbReference>
<proteinExistence type="predicted"/>
<organism evidence="13 14">
    <name type="scientific">Nosocomiicoccus ampullae</name>
    <dbReference type="NCBI Taxonomy" id="489910"/>
    <lineage>
        <taxon>Bacteria</taxon>
        <taxon>Bacillati</taxon>
        <taxon>Bacillota</taxon>
        <taxon>Bacilli</taxon>
        <taxon>Bacillales</taxon>
        <taxon>Staphylococcaceae</taxon>
        <taxon>Nosocomiicoccus</taxon>
    </lineage>
</organism>
<reference evidence="13 14" key="1">
    <citation type="submission" date="2020-08" db="EMBL/GenBank/DDBJ databases">
        <title>Genomic Encyclopedia of Type Strains, Phase IV (KMG-IV): sequencing the most valuable type-strain genomes for metagenomic binning, comparative biology and taxonomic classification.</title>
        <authorList>
            <person name="Goeker M."/>
        </authorList>
    </citation>
    <scope>NUCLEOTIDE SEQUENCE [LARGE SCALE GENOMIC DNA]</scope>
    <source>
        <strain evidence="13 14">DSM 19163</strain>
    </source>
</reference>
<evidence type="ECO:0000256" key="1">
    <source>
        <dbReference type="ARBA" id="ARBA00004651"/>
    </source>
</evidence>
<keyword evidence="14" id="KW-1185">Reference proteome</keyword>
<sequence length="604" mass="68513">MIKFLKEPFGLKPILKKEDIGKQSRENQRRASNMSGTLKRFWKFMRDERFRILLVICIVVITSLLGIVGPFLVGQVIDNYLVPKEFDGFVTVLLILLGVYVLHSISTLAQSFIMVGASQRTVFNMRYRLFNHMQYLPIDFYNKRQQGELMSRMTNDIETISQTLNTSFIQFTTSVITLIGTVSVMLYLSPLLTVLTLTIIPLLVILIKYITNRTRPLYRIRQKRTGELNAYIEEVISGQEIVKAFSQEDYVIDQFEKRTRNLRDVTFWANLYSGMIPKIMNMLNNLSFTIVAGIGGILALTTDTVTVGIIVVFAEYARQFTRPLADLANQFNQVLSAIAGAERVFDIIDTEREKDDGMITNRNLDGHIEFKNVVFRYDKDQKCPTINNVSFDIKPGESVALIGSTGAGKTTIVQLLNRFYEVDAGEILIDGDKIEDYKRDVLKENTAFVLQDPFIFNASIKDNVRFGKLDATDEEIIEACKSANAHDFIMGLEDGYDTVIDGEKQALSVGERQLVSIARAFVRDPNILLLDEATSSIDTITELKIQEALESLMKDRTSIIIAHRLNTVRAVDRLIVLEHGEIIEIGSHEELLEQKGVYYNMVNG</sequence>
<feature type="transmembrane region" description="Helical" evidence="10">
    <location>
        <begin position="288"/>
        <end position="314"/>
    </location>
</feature>
<dbReference type="PROSITE" id="PS00211">
    <property type="entry name" value="ABC_TRANSPORTER_1"/>
    <property type="match status" value="1"/>
</dbReference>
<dbReference type="SUPFAM" id="SSF52540">
    <property type="entry name" value="P-loop containing nucleoside triphosphate hydrolases"/>
    <property type="match status" value="1"/>
</dbReference>
<evidence type="ECO:0000256" key="7">
    <source>
        <dbReference type="ARBA" id="ARBA00022989"/>
    </source>
</evidence>
<feature type="transmembrane region" description="Helical" evidence="10">
    <location>
        <begin position="168"/>
        <end position="188"/>
    </location>
</feature>
<dbReference type="Gene3D" id="1.20.1560.10">
    <property type="entry name" value="ABC transporter type 1, transmembrane domain"/>
    <property type="match status" value="1"/>
</dbReference>
<evidence type="ECO:0000256" key="3">
    <source>
        <dbReference type="ARBA" id="ARBA00022475"/>
    </source>
</evidence>
<protein>
    <submittedName>
        <fullName evidence="13">ATP-binding cassette subfamily B protein</fullName>
    </submittedName>
</protein>
<evidence type="ECO:0000313" key="14">
    <source>
        <dbReference type="Proteomes" id="UP000579136"/>
    </source>
</evidence>
<gene>
    <name evidence="13" type="ORF">HNQ45_001171</name>
</gene>
<evidence type="ECO:0000256" key="4">
    <source>
        <dbReference type="ARBA" id="ARBA00022692"/>
    </source>
</evidence>
<keyword evidence="8 10" id="KW-0472">Membrane</keyword>
<comment type="function">
    <text evidence="9">May be involved in multidrug export. Transmembrane domains (TMD) form a pore in the cell membrane and the ATP-binding domain (NBD) is responsible for energy generation.</text>
</comment>
<dbReference type="SUPFAM" id="SSF90123">
    <property type="entry name" value="ABC transporter transmembrane region"/>
    <property type="match status" value="1"/>
</dbReference>
<evidence type="ECO:0000259" key="12">
    <source>
        <dbReference type="PROSITE" id="PS50929"/>
    </source>
</evidence>
<dbReference type="CDD" id="cd03254">
    <property type="entry name" value="ABCC_Glucan_exporter_like"/>
    <property type="match status" value="1"/>
</dbReference>
<evidence type="ECO:0000256" key="8">
    <source>
        <dbReference type="ARBA" id="ARBA00023136"/>
    </source>
</evidence>
<accession>A0A9Q2CZB3</accession>
<dbReference type="InterPro" id="IPR011527">
    <property type="entry name" value="ABC1_TM_dom"/>
</dbReference>
<keyword evidence="4 10" id="KW-0812">Transmembrane</keyword>
<keyword evidence="5" id="KW-0547">Nucleotide-binding</keyword>
<dbReference type="InterPro" id="IPR027417">
    <property type="entry name" value="P-loop_NTPase"/>
</dbReference>
<dbReference type="Pfam" id="PF00664">
    <property type="entry name" value="ABC_membrane"/>
    <property type="match status" value="1"/>
</dbReference>
<feature type="transmembrane region" description="Helical" evidence="10">
    <location>
        <begin position="194"/>
        <end position="211"/>
    </location>
</feature>
<dbReference type="GO" id="GO:0016887">
    <property type="term" value="F:ATP hydrolysis activity"/>
    <property type="evidence" value="ECO:0007669"/>
    <property type="project" value="InterPro"/>
</dbReference>
<dbReference type="GO" id="GO:0015421">
    <property type="term" value="F:ABC-type oligopeptide transporter activity"/>
    <property type="evidence" value="ECO:0007669"/>
    <property type="project" value="TreeGrafter"/>
</dbReference>
<feature type="transmembrane region" description="Helical" evidence="10">
    <location>
        <begin position="93"/>
        <end position="117"/>
    </location>
</feature>
<keyword evidence="6 13" id="KW-0067">ATP-binding</keyword>
<dbReference type="InterPro" id="IPR003439">
    <property type="entry name" value="ABC_transporter-like_ATP-bd"/>
</dbReference>
<keyword evidence="3" id="KW-1003">Cell membrane</keyword>
<dbReference type="InterPro" id="IPR003593">
    <property type="entry name" value="AAA+_ATPase"/>
</dbReference>
<dbReference type="PANTHER" id="PTHR43394">
    <property type="entry name" value="ATP-DEPENDENT PERMEASE MDL1, MITOCHONDRIAL"/>
    <property type="match status" value="1"/>
</dbReference>
<feature type="transmembrane region" description="Helical" evidence="10">
    <location>
        <begin position="50"/>
        <end position="73"/>
    </location>
</feature>
<dbReference type="AlphaFoldDB" id="A0A9Q2CZB3"/>
<feature type="domain" description="ABC transporter" evidence="11">
    <location>
        <begin position="368"/>
        <end position="604"/>
    </location>
</feature>
<dbReference type="FunFam" id="1.20.1560.10:FF:000011">
    <property type="entry name" value="Multidrug ABC transporter ATP-binding protein"/>
    <property type="match status" value="1"/>
</dbReference>
<dbReference type="InterPro" id="IPR039421">
    <property type="entry name" value="Type_1_exporter"/>
</dbReference>
<name>A0A9Q2CZB3_9STAP</name>
<evidence type="ECO:0000256" key="5">
    <source>
        <dbReference type="ARBA" id="ARBA00022741"/>
    </source>
</evidence>
<evidence type="ECO:0000256" key="10">
    <source>
        <dbReference type="SAM" id="Phobius"/>
    </source>
</evidence>
<dbReference type="CDD" id="cd18547">
    <property type="entry name" value="ABC_6TM_Tm288_like"/>
    <property type="match status" value="1"/>
</dbReference>
<dbReference type="EMBL" id="JACHHF010000006">
    <property type="protein sequence ID" value="MBB5176284.1"/>
    <property type="molecule type" value="Genomic_DNA"/>
</dbReference>
<dbReference type="RefSeq" id="WP_183674484.1">
    <property type="nucleotide sequence ID" value="NZ_CBCRYX010000005.1"/>
</dbReference>
<dbReference type="SMART" id="SM00382">
    <property type="entry name" value="AAA"/>
    <property type="match status" value="1"/>
</dbReference>
<comment type="caution">
    <text evidence="13">The sequence shown here is derived from an EMBL/GenBank/DDBJ whole genome shotgun (WGS) entry which is preliminary data.</text>
</comment>
<evidence type="ECO:0000259" key="11">
    <source>
        <dbReference type="PROSITE" id="PS50893"/>
    </source>
</evidence>
<feature type="domain" description="ABC transmembrane type-1" evidence="12">
    <location>
        <begin position="53"/>
        <end position="336"/>
    </location>
</feature>
<evidence type="ECO:0000256" key="6">
    <source>
        <dbReference type="ARBA" id="ARBA00022840"/>
    </source>
</evidence>
<evidence type="ECO:0000256" key="2">
    <source>
        <dbReference type="ARBA" id="ARBA00022448"/>
    </source>
</evidence>
<keyword evidence="2" id="KW-0813">Transport</keyword>
<comment type="subcellular location">
    <subcellularLocation>
        <location evidence="1">Cell membrane</location>
        <topology evidence="1">Multi-pass membrane protein</topology>
    </subcellularLocation>
</comment>
<dbReference type="FunFam" id="3.40.50.300:FF:000287">
    <property type="entry name" value="Multidrug ABC transporter ATP-binding protein"/>
    <property type="match status" value="1"/>
</dbReference>
<dbReference type="PANTHER" id="PTHR43394:SF1">
    <property type="entry name" value="ATP-BINDING CASSETTE SUB-FAMILY B MEMBER 10, MITOCHONDRIAL"/>
    <property type="match status" value="1"/>
</dbReference>